<gene>
    <name evidence="3" type="ORF">CCOS01_16446</name>
</gene>
<dbReference type="RefSeq" id="XP_060304898.1">
    <property type="nucleotide sequence ID" value="XM_060464582.1"/>
</dbReference>
<evidence type="ECO:0000313" key="4">
    <source>
        <dbReference type="Proteomes" id="UP001240678"/>
    </source>
</evidence>
<comment type="subcellular location">
    <subcellularLocation>
        <location evidence="1">Mitochondrion</location>
    </subcellularLocation>
</comment>
<evidence type="ECO:0000313" key="3">
    <source>
        <dbReference type="EMBL" id="KAK1506587.1"/>
    </source>
</evidence>
<accession>A0AAJ0DSM3</accession>
<protein>
    <submittedName>
        <fullName evidence="3">Uncharacterized protein</fullName>
    </submittedName>
</protein>
<proteinExistence type="predicted"/>
<dbReference type="InterPro" id="IPR023211">
    <property type="entry name" value="DNA_pol_palm_dom_sf"/>
</dbReference>
<dbReference type="Gene3D" id="1.10.287.690">
    <property type="entry name" value="Helix hairpin bin"/>
    <property type="match status" value="1"/>
</dbReference>
<dbReference type="Gene3D" id="3.90.1600.10">
    <property type="entry name" value="Palm domain of DNA polymerase"/>
    <property type="match status" value="1"/>
</dbReference>
<dbReference type="GO" id="GO:0005739">
    <property type="term" value="C:mitochondrion"/>
    <property type="evidence" value="ECO:0007669"/>
    <property type="project" value="UniProtKB-SubCell"/>
</dbReference>
<evidence type="ECO:0000256" key="1">
    <source>
        <dbReference type="ARBA" id="ARBA00004173"/>
    </source>
</evidence>
<dbReference type="InterPro" id="IPR043502">
    <property type="entry name" value="DNA/RNA_pol_sf"/>
</dbReference>
<organism evidence="3 4">
    <name type="scientific">Colletotrichum costaricense</name>
    <dbReference type="NCBI Taxonomy" id="1209916"/>
    <lineage>
        <taxon>Eukaryota</taxon>
        <taxon>Fungi</taxon>
        <taxon>Dikarya</taxon>
        <taxon>Ascomycota</taxon>
        <taxon>Pezizomycotina</taxon>
        <taxon>Sordariomycetes</taxon>
        <taxon>Hypocreomycetidae</taxon>
        <taxon>Glomerellales</taxon>
        <taxon>Glomerellaceae</taxon>
        <taxon>Colletotrichum</taxon>
        <taxon>Colletotrichum acutatum species complex</taxon>
    </lineage>
</organism>
<dbReference type="SUPFAM" id="SSF56672">
    <property type="entry name" value="DNA/RNA polymerases"/>
    <property type="match status" value="1"/>
</dbReference>
<comment type="caution">
    <text evidence="3">The sequence shown here is derived from an EMBL/GenBank/DDBJ whole genome shotgun (WGS) entry which is preliminary data.</text>
</comment>
<dbReference type="AlphaFoldDB" id="A0AAJ0DSM3"/>
<name>A0AAJ0DSM3_9PEZI</name>
<sequence>MPQLPPDVTTNNTIDQGDQVLMMDGTGYLYIVKDCSTLFGEVSHDLTKGRATMKAEGNMNRHAGYKILTVSAFDAAASSFGISNSTMRAIIVMVTARYYMRDMFKVARTLGFNIIYGDIDSILVRVEWRQSTAARIRPISSRSPSSRT</sequence>
<evidence type="ECO:0000256" key="2">
    <source>
        <dbReference type="ARBA" id="ARBA00023128"/>
    </source>
</evidence>
<dbReference type="GeneID" id="85348129"/>
<keyword evidence="4" id="KW-1185">Reference proteome</keyword>
<reference evidence="3 4" key="1">
    <citation type="submission" date="2016-10" db="EMBL/GenBank/DDBJ databases">
        <title>The genome sequence of Colletotrichum fioriniae PJ7.</title>
        <authorList>
            <person name="Baroncelli R."/>
        </authorList>
    </citation>
    <scope>NUCLEOTIDE SEQUENCE [LARGE SCALE GENOMIC DNA]</scope>
    <source>
        <strain evidence="3 4">IMI 309622</strain>
    </source>
</reference>
<dbReference type="EMBL" id="MOOE01000030">
    <property type="protein sequence ID" value="KAK1506587.1"/>
    <property type="molecule type" value="Genomic_DNA"/>
</dbReference>
<dbReference type="Proteomes" id="UP001240678">
    <property type="component" value="Unassembled WGS sequence"/>
</dbReference>
<keyword evidence="2" id="KW-0496">Mitochondrion</keyword>